<dbReference type="Gene3D" id="3.40.190.10">
    <property type="entry name" value="Periplasmic binding protein-like II"/>
    <property type="match status" value="2"/>
</dbReference>
<organism evidence="8 9">
    <name type="scientific">Sulfurisoma sediminicola</name>
    <dbReference type="NCBI Taxonomy" id="1381557"/>
    <lineage>
        <taxon>Bacteria</taxon>
        <taxon>Pseudomonadati</taxon>
        <taxon>Pseudomonadota</taxon>
        <taxon>Betaproteobacteria</taxon>
        <taxon>Nitrosomonadales</taxon>
        <taxon>Sterolibacteriaceae</taxon>
        <taxon>Sulfurisoma</taxon>
    </lineage>
</organism>
<proteinExistence type="inferred from homology"/>
<evidence type="ECO:0000313" key="9">
    <source>
        <dbReference type="Proteomes" id="UP000268908"/>
    </source>
</evidence>
<feature type="binding site" evidence="6">
    <location>
        <position position="60"/>
    </location>
    <ligand>
        <name>molybdate</name>
        <dbReference type="ChEBI" id="CHEBI:36264"/>
    </ligand>
</feature>
<comment type="caution">
    <text evidence="8">The sequence shown here is derived from an EMBL/GenBank/DDBJ whole genome shotgun (WGS) entry which is preliminary data.</text>
</comment>
<dbReference type="Pfam" id="PF13531">
    <property type="entry name" value="SBP_bac_11"/>
    <property type="match status" value="1"/>
</dbReference>
<dbReference type="Proteomes" id="UP000268908">
    <property type="component" value="Unassembled WGS sequence"/>
</dbReference>
<evidence type="ECO:0000256" key="6">
    <source>
        <dbReference type="PIRSR" id="PIRSR004846-1"/>
    </source>
</evidence>
<dbReference type="EMBL" id="RCCI01000005">
    <property type="protein sequence ID" value="RLJ65325.1"/>
    <property type="molecule type" value="Genomic_DNA"/>
</dbReference>
<evidence type="ECO:0000256" key="7">
    <source>
        <dbReference type="SAM" id="SignalP"/>
    </source>
</evidence>
<dbReference type="PANTHER" id="PTHR30632">
    <property type="entry name" value="MOLYBDATE-BINDING PERIPLASMIC PROTEIN"/>
    <property type="match status" value="1"/>
</dbReference>
<keyword evidence="3 6" id="KW-0479">Metal-binding</keyword>
<dbReference type="PIRSF" id="PIRSF004846">
    <property type="entry name" value="ModA"/>
    <property type="match status" value="1"/>
</dbReference>
<dbReference type="GO" id="GO:0015689">
    <property type="term" value="P:molybdate ion transport"/>
    <property type="evidence" value="ECO:0007669"/>
    <property type="project" value="InterPro"/>
</dbReference>
<evidence type="ECO:0000256" key="3">
    <source>
        <dbReference type="ARBA" id="ARBA00022723"/>
    </source>
</evidence>
<protein>
    <submittedName>
        <fullName evidence="8">Molybdate transport system substrate-binding protein</fullName>
    </submittedName>
</protein>
<dbReference type="AlphaFoldDB" id="A0A497XFL3"/>
<evidence type="ECO:0000256" key="4">
    <source>
        <dbReference type="ARBA" id="ARBA00022729"/>
    </source>
</evidence>
<comment type="subunit">
    <text evidence="5">The complex is composed of two ATP-binding proteins (ModC), two transmembrane proteins (ModB) and a solute-binding protein (ModA).</text>
</comment>
<dbReference type="CDD" id="cd13539">
    <property type="entry name" value="PBP2_AvModA"/>
    <property type="match status" value="1"/>
</dbReference>
<accession>A0A497XFL3</accession>
<keyword evidence="2 6" id="KW-0500">Molybdenum</keyword>
<evidence type="ECO:0000313" key="8">
    <source>
        <dbReference type="EMBL" id="RLJ65325.1"/>
    </source>
</evidence>
<feature type="signal peptide" evidence="7">
    <location>
        <begin position="1"/>
        <end position="23"/>
    </location>
</feature>
<dbReference type="NCBIfam" id="TIGR01256">
    <property type="entry name" value="modA"/>
    <property type="match status" value="1"/>
</dbReference>
<comment type="similarity">
    <text evidence="1">Belongs to the bacterial solute-binding protein ModA family.</text>
</comment>
<reference evidence="8 9" key="1">
    <citation type="submission" date="2018-10" db="EMBL/GenBank/DDBJ databases">
        <title>Genomic Encyclopedia of Type Strains, Phase IV (KMG-IV): sequencing the most valuable type-strain genomes for metagenomic binning, comparative biology and taxonomic classification.</title>
        <authorList>
            <person name="Goeker M."/>
        </authorList>
    </citation>
    <scope>NUCLEOTIDE SEQUENCE [LARGE SCALE GENOMIC DNA]</scope>
    <source>
        <strain evidence="8 9">DSM 26916</strain>
    </source>
</reference>
<evidence type="ECO:0000256" key="5">
    <source>
        <dbReference type="ARBA" id="ARBA00062515"/>
    </source>
</evidence>
<keyword evidence="9" id="KW-1185">Reference proteome</keyword>
<dbReference type="GO" id="GO:1901359">
    <property type="term" value="F:tungstate binding"/>
    <property type="evidence" value="ECO:0007669"/>
    <property type="project" value="UniProtKB-ARBA"/>
</dbReference>
<dbReference type="InterPro" id="IPR050682">
    <property type="entry name" value="ModA/WtpA"/>
</dbReference>
<dbReference type="InterPro" id="IPR005950">
    <property type="entry name" value="ModA"/>
</dbReference>
<feature type="binding site" evidence="6">
    <location>
        <position position="168"/>
    </location>
    <ligand>
        <name>molybdate</name>
        <dbReference type="ChEBI" id="CHEBI:36264"/>
    </ligand>
</feature>
<sequence>MCRARTRLACLASGLLTTFAAHADDVSVAVAANFTAPMNAIAAEFARDTGHQAKLSFGSSGKFYAQIRNGAPFQVFLSADDETPARLEQEGATAPGSRFTYAIGSLVLWSSAPNLVDARGEVLRRGGFDKLAIANPKLAPYGRAAVEVLTAMNLLDAVSGKFVQGENIGQTHQFVMSGNADLGFVALSQVMKDGKVTGGSAWIVPDTMHAPIRQDAVVLTSGKDNPAAAALMNYLKGDKARAIIKSYGYRF</sequence>
<feature type="chain" id="PRO_5019719639" evidence="7">
    <location>
        <begin position="24"/>
        <end position="251"/>
    </location>
</feature>
<dbReference type="GO" id="GO:0030973">
    <property type="term" value="F:molybdate ion binding"/>
    <property type="evidence" value="ECO:0007669"/>
    <property type="project" value="InterPro"/>
</dbReference>
<dbReference type="InterPro" id="IPR044084">
    <property type="entry name" value="AvModA-like_subst-bd"/>
</dbReference>
<dbReference type="FunFam" id="3.40.190.10:FF:000035">
    <property type="entry name" value="Molybdate ABC transporter substrate-binding protein"/>
    <property type="match status" value="1"/>
</dbReference>
<dbReference type="SUPFAM" id="SSF53850">
    <property type="entry name" value="Periplasmic binding protein-like II"/>
    <property type="match status" value="1"/>
</dbReference>
<dbReference type="GO" id="GO:0046872">
    <property type="term" value="F:metal ion binding"/>
    <property type="evidence" value="ECO:0007669"/>
    <property type="project" value="UniProtKB-KW"/>
</dbReference>
<keyword evidence="4 7" id="KW-0732">Signal</keyword>
<evidence type="ECO:0000256" key="2">
    <source>
        <dbReference type="ARBA" id="ARBA00022505"/>
    </source>
</evidence>
<name>A0A497XFL3_9PROT</name>
<dbReference type="OrthoDB" id="9785015at2"/>
<gene>
    <name evidence="8" type="ORF">DFR35_1985</name>
</gene>
<evidence type="ECO:0000256" key="1">
    <source>
        <dbReference type="ARBA" id="ARBA00009175"/>
    </source>
</evidence>
<dbReference type="PANTHER" id="PTHR30632:SF14">
    <property type="entry name" value="TUNGSTATE_MOLYBDATE_CHROMATE-BINDING PROTEIN MODA"/>
    <property type="match status" value="1"/>
</dbReference>